<dbReference type="Gene3D" id="3.30.70.270">
    <property type="match status" value="1"/>
</dbReference>
<evidence type="ECO:0000259" key="15">
    <source>
        <dbReference type="Pfam" id="PF00680"/>
    </source>
</evidence>
<dbReference type="EMBL" id="MZ556279">
    <property type="protein sequence ID" value="UBJ26099.1"/>
    <property type="molecule type" value="Genomic_RNA"/>
</dbReference>
<keyword evidence="9" id="KW-0378">Hydrolase</keyword>
<evidence type="ECO:0000256" key="2">
    <source>
        <dbReference type="ARBA" id="ARBA00020107"/>
    </source>
</evidence>
<keyword evidence="6" id="KW-0808">Transferase</keyword>
<evidence type="ECO:0000256" key="7">
    <source>
        <dbReference type="ARBA" id="ARBA00022695"/>
    </source>
</evidence>
<keyword evidence="13" id="KW-0693">Viral RNA replication</keyword>
<feature type="domain" description="RNA-directed RNA polymerase C-terminal" evidence="15">
    <location>
        <begin position="1352"/>
        <end position="1733"/>
    </location>
</feature>
<dbReference type="InterPro" id="IPR043502">
    <property type="entry name" value="DNA/RNA_pol_sf"/>
</dbReference>
<keyword evidence="12" id="KW-0946">Virion</keyword>
<evidence type="ECO:0000256" key="10">
    <source>
        <dbReference type="ARBA" id="ARBA00022807"/>
    </source>
</evidence>
<dbReference type="Pfam" id="PF00910">
    <property type="entry name" value="RNA_helicase"/>
    <property type="match status" value="1"/>
</dbReference>
<dbReference type="GO" id="GO:0006351">
    <property type="term" value="P:DNA-templated transcription"/>
    <property type="evidence" value="ECO:0007669"/>
    <property type="project" value="InterPro"/>
</dbReference>
<keyword evidence="7" id="KW-0548">Nucleotidyltransferase</keyword>
<keyword evidence="8" id="KW-0547">Nucleotide-binding</keyword>
<dbReference type="GO" id="GO:0005524">
    <property type="term" value="F:ATP binding"/>
    <property type="evidence" value="ECO:0007669"/>
    <property type="project" value="UniProtKB-KW"/>
</dbReference>
<feature type="compositionally biased region" description="Polar residues" evidence="14">
    <location>
        <begin position="2064"/>
        <end position="2099"/>
    </location>
</feature>
<dbReference type="InterPro" id="IPR029053">
    <property type="entry name" value="Viral_coat"/>
</dbReference>
<evidence type="ECO:0000256" key="13">
    <source>
        <dbReference type="ARBA" id="ARBA00022953"/>
    </source>
</evidence>
<feature type="region of interest" description="Disordered" evidence="14">
    <location>
        <begin position="2054"/>
        <end position="2112"/>
    </location>
</feature>
<protein>
    <recommendedName>
        <fullName evidence="2">Genome polyprotein</fullName>
    </recommendedName>
</protein>
<dbReference type="GO" id="GO:0003724">
    <property type="term" value="F:RNA helicase activity"/>
    <property type="evidence" value="ECO:0007669"/>
    <property type="project" value="InterPro"/>
</dbReference>
<accession>A0A8K1M4I6</accession>
<reference evidence="17" key="1">
    <citation type="submission" date="2021-07" db="EMBL/GenBank/DDBJ databases">
        <title>Communication and adaptive evolution of viruses within giant pandas and their associated organisms in a local ecological environment.</title>
        <authorList>
            <person name="Zhao M."/>
            <person name="Liu S."/>
            <person name="Zhang W."/>
        </authorList>
    </citation>
    <scope>NUCLEOTIDE SEQUENCE</scope>
    <source>
        <strain evidence="17">Rpf282sm09-12</strain>
    </source>
</reference>
<dbReference type="SUPFAM" id="SSF88633">
    <property type="entry name" value="Positive stranded ssRNA viruses"/>
    <property type="match status" value="2"/>
</dbReference>
<keyword evidence="11" id="KW-0067">ATP-binding</keyword>
<dbReference type="GO" id="GO:0008234">
    <property type="term" value="F:cysteine-type peptidase activity"/>
    <property type="evidence" value="ECO:0007669"/>
    <property type="project" value="UniProtKB-KW"/>
</dbReference>
<evidence type="ECO:0000256" key="12">
    <source>
        <dbReference type="ARBA" id="ARBA00022844"/>
    </source>
</evidence>
<evidence type="ECO:0000256" key="11">
    <source>
        <dbReference type="ARBA" id="ARBA00022840"/>
    </source>
</evidence>
<keyword evidence="10" id="KW-0788">Thiol protease</keyword>
<evidence type="ECO:0000256" key="3">
    <source>
        <dbReference type="ARBA" id="ARBA00022484"/>
    </source>
</evidence>
<proteinExistence type="predicted"/>
<dbReference type="SUPFAM" id="SSF50494">
    <property type="entry name" value="Trypsin-like serine proteases"/>
    <property type="match status" value="1"/>
</dbReference>
<evidence type="ECO:0000256" key="5">
    <source>
        <dbReference type="ARBA" id="ARBA00022670"/>
    </source>
</evidence>
<dbReference type="GO" id="GO:0019028">
    <property type="term" value="C:viral capsid"/>
    <property type="evidence" value="ECO:0007669"/>
    <property type="project" value="UniProtKB-KW"/>
</dbReference>
<dbReference type="GO" id="GO:0003723">
    <property type="term" value="F:RNA binding"/>
    <property type="evidence" value="ECO:0007669"/>
    <property type="project" value="InterPro"/>
</dbReference>
<dbReference type="CDD" id="cd23195">
    <property type="entry name" value="Marnaviridae_RdRp"/>
    <property type="match status" value="1"/>
</dbReference>
<dbReference type="GO" id="GO:0006508">
    <property type="term" value="P:proteolysis"/>
    <property type="evidence" value="ECO:0007669"/>
    <property type="project" value="UniProtKB-KW"/>
</dbReference>
<dbReference type="InterPro" id="IPR043128">
    <property type="entry name" value="Rev_trsase/Diguanyl_cyclase"/>
</dbReference>
<dbReference type="Pfam" id="PF00680">
    <property type="entry name" value="RdRP_1"/>
    <property type="match status" value="1"/>
</dbReference>
<name>A0A8K1M4I6_9VIRU</name>
<dbReference type="InterPro" id="IPR001205">
    <property type="entry name" value="RNA-dir_pol_C"/>
</dbReference>
<comment type="subcellular location">
    <subcellularLocation>
        <location evidence="1">Virion</location>
    </subcellularLocation>
</comment>
<evidence type="ECO:0000256" key="9">
    <source>
        <dbReference type="ARBA" id="ARBA00022801"/>
    </source>
</evidence>
<sequence length="2916" mass="331283">MNTMTHIIWDLEFLPNLNRGRIPKSKKSRIKVSINATNISSINNFFRKRAERKKNPWKNTKAAVLCSGRSSDKLIKMIPKSIIDRVKSVYNQPREYLIKLLEDVLLTVYSLFKAKSLADVSHAFVVFIKLRSTTSLTSSIMEQNLLEKFFELFDDFKNSLSGAQLCSDTPSHLSLMRQVLNNFEMVKHSKFVKKLRKFIVYMLSTSLFSSIGKKLTPSMFGGISEEAETLADKGTYTDFVYQILDILTFICERVWQSIQLGNWTTLFHSSESYETWMTNCVDIINKSNFLGNTAAHGIDEHEFGAKVNLLVSQGDSIIKANKSLWKMDKYLHTSILKYYSQILRIKDEFVTIHTAQAERRAPFGILVDGRSSVGKSSFCKILYYHYAKVFSKPSEDHYRYVRNCTEDFWSGFRTNCWCIHIDDVAAHKASICPQGDNSVMELLQIVNQVPFNPNQADLADKGRTPVRAELVTASTNNYHMNLCDYYQTPLAAQRRLKFVLHVQPKESLATNGMLDQSKVKLHEKGHYPDLWDIYLYVVKPEDTSRNSQRGSYERKYEFKGEGAIYKFLQWYTIAIKEHNREQSEVMQSILDIKDEPVCKDCFIPPIHCLCNESPEFTLCKKDIEADLCSGEDKKPIILISQFGGMSRLRHVRDYYKERGYIVKEVFQQAENTQWFSEMNTLITFNEWSSTDIYYDHVARNNIQLAFVAQEESMKALYDMYGSSIVAHFTDFPYAPSHQIHSNYPHICIENYDLVHKLCPLFDSMMMKIFRRVASELSEVNLVHLLAKSIEITMDIDGSFRKIQRSIFDFHNVIIEKTCISRTQRLAIWLDIRLFYHVPRIHYLYKSILHRFAPEGSLGSNIKAYYAYEYVKFRGGRVKRILGSNEIVDGVLAILTVGGLISIAVLVTNYIFSRFASTDPYDDEIRSKNKAYYEKRIKESQEKTEISMKKHVDDIKKAYSIPAQSTNNPFLKNIGSVPYLKNKCDGENVWYKDKFQLTRADLPKSVVALTKSSIPDFVSLVEDNFRYATFLHQDGERTNNHVVGLCGHHWIVNKHALLSFPVLIKIEGRNEGRGMKESLEYTLYEQDTFCLPKSDLMFFRMKNLPPVKDIRKYFPEDYRTLKNFVCHGMLAIREGCTYDMKFKTVTNNKLKMDAYFRAAQTEEDSWGGVGKEVSIKGDCGSPLILKTHYGPIIVGIHNAYNFQTDHSFSIAIDQRKINAYLATCDDIIVDDNDLSTEYHAMQLSELHPRSIVRFAKDGSGKVYGSIMGHKANPKSMVEKTIMHDAWKSLGYTLKHCAPPLKAHTPWHKAFADSAIPSPNMPQHLVYNARKSFVKYLKSKRKLMIGCENVMVYTMDVALNGMPGVKYVDSINRATSTGFPYNHTKKYHLIPEECELHQDGIDIDELMEKEVQHIIENYMLGKRYKPIFTASLKDEPISFEKAQIEKVRVFMGAPFAWTIVVRMYNSWFIQLLQNNKFIFKSAPGCNVWSREWDQFHEYLTVFGQDTMICLDFSSYDKSMVSTMILEGFGVIIDLAKDFGFSKEELLIMQCIAEDTAFAVINFKGDIVELCAGNPSGHPLTVIINCINNILYMLIAYQINNPKLECDSFFENVRPMVYGDDNIMGVNPSIPWFNGVSIARTLNDFGVKATPADKKSEMVEYIPMNECSFLKRVWRWNNTTKSYLAPLDRSSIEKSLMITVKSKSITMEEQAVAICMSAHMEYFMHGEFVFERKTAEIKQVMEMCNLGSYYNEDSFPSWEKLHKRYEKASEGLGPIQMSRGCTKPHSGTCLMAPTTRHCSEGRSLTTGETHQSLCCEIVVLEMIPGLGLYDGNAKQIALAPYFLMKPYFPEMCDSELFHYEKEYQIPWRWGEERYDRAVYTRRISNKTKYENTKKCSSGRHFDKTLCTKHYFSQKFEPILEKIEENGEINDLKNFLHYLGDIEQTHCQCKKCRSNWIKSLKVLSGYVCDHLEDLTYDPFEVIHEIRQQVLDDAQLCSAIVPSTGGTSIAQAAYHAAAGIVSNVAYHAVNQGIANVNRGSAQLGRDLANGATQQLSKFGRSTIPASAGNPETNTGSDEAASSTEQVTSAPVDIKSNNAGGSIQTDLPEEDKEQTTTFHSANAGEKILHTKPNDLTTDMEKMQVGTELQHFLSRPVLIHTYNYATNSSPASGIEIAPWTLYCNNSIIRKKIDNYAFFRGQLKLKIIVNSSPFFYGTVCCTYRPYSTNKTLPQQETSFVLRSQRKNVWVYPQDNAGGEMTLPFFYSRAVSPLDTGDLDNLGTLNITPLIGLRSSNGTPAKPISIKIYAWLDDFQLYGATLLSASSLGVPPTLTVSQKVASSVNGLPSAGLQGAASAVVPRVAPNMSQVSEKRQLDRLTLNNNTTTALGPESVGLPGIDEMDINYICRKEAYIFSRDIGISSVEESHIMRVVGSPQLFRTSNGTGGFTKFCSPMCYIADLFEYWRGDIILRLKFLKTQFHKGRFRLTYDPINQGPGTAVTDPPSRITHIIDIGETDEVEVRLPFLNSRNWASTLSQNVTGTTFWSSGGAITRNSLAFSGYMTLTLETAITAPGGDSSDPISILLFARGAENLEFANPRSVPETSWLNFPAGQGPQSLIEEKLNDFAPGDRLLDEAEQMSMVVGGDNNRIQSSSLVHDLYVGEKIRNLKELATRMTVFRTETGQLTLPHREDMGRPADMLYSRVRQNGIPWCRGVYQLGLINPSGRYVFYAINSASQIFENVHTPYSVYIMAMFCGHRGGFQWVIKDDMTGGRATLSTVRSEACRTTSACFRGQELVVATGELPDYWYNTNLPNSYKGMNVIDGGVEPFFKIVSPNYNRYKFYTVDTRYRDGRSDDDSNSRGLELTKFSTADRVFLDNSTITYTPLSFVNKVTTIYSAADSDWECFYFLNTPPIWIAQDGNPLPA</sequence>
<dbReference type="Gene3D" id="2.60.120.20">
    <property type="match status" value="3"/>
</dbReference>
<dbReference type="InterPro" id="IPR033703">
    <property type="entry name" value="Rhv-like"/>
</dbReference>
<evidence type="ECO:0000256" key="4">
    <source>
        <dbReference type="ARBA" id="ARBA00022561"/>
    </source>
</evidence>
<evidence type="ECO:0000256" key="8">
    <source>
        <dbReference type="ARBA" id="ARBA00022741"/>
    </source>
</evidence>
<evidence type="ECO:0000256" key="14">
    <source>
        <dbReference type="SAM" id="MobiDB-lite"/>
    </source>
</evidence>
<evidence type="ECO:0000256" key="1">
    <source>
        <dbReference type="ARBA" id="ARBA00004328"/>
    </source>
</evidence>
<dbReference type="GO" id="GO:0003968">
    <property type="term" value="F:RNA-directed RNA polymerase activity"/>
    <property type="evidence" value="ECO:0007669"/>
    <property type="project" value="UniProtKB-KW"/>
</dbReference>
<keyword evidence="3" id="KW-0696">RNA-directed RNA polymerase</keyword>
<dbReference type="CDD" id="cd00205">
    <property type="entry name" value="rhv_like"/>
    <property type="match status" value="2"/>
</dbReference>
<evidence type="ECO:0000256" key="6">
    <source>
        <dbReference type="ARBA" id="ARBA00022679"/>
    </source>
</evidence>
<evidence type="ECO:0000313" key="17">
    <source>
        <dbReference type="EMBL" id="UBJ26099.1"/>
    </source>
</evidence>
<evidence type="ECO:0000259" key="16">
    <source>
        <dbReference type="Pfam" id="PF00910"/>
    </source>
</evidence>
<keyword evidence="4" id="KW-0167">Capsid protein</keyword>
<keyword evidence="5" id="KW-0645">Protease</keyword>
<dbReference type="InterPro" id="IPR009003">
    <property type="entry name" value="Peptidase_S1_PA"/>
</dbReference>
<dbReference type="InterPro" id="IPR000605">
    <property type="entry name" value="Helicase_SF3_ssDNA/RNA_vir"/>
</dbReference>
<organism evidence="17">
    <name type="scientific">Red panda picorna-like virus</name>
    <dbReference type="NCBI Taxonomy" id="2864000"/>
    <lineage>
        <taxon>Viruses</taxon>
        <taxon>Riboviria</taxon>
        <taxon>Orthornavirae</taxon>
        <taxon>Pisuviricota</taxon>
        <taxon>Pisoniviricetes</taxon>
        <taxon>Picornavirales</taxon>
    </lineage>
</organism>
<dbReference type="SUPFAM" id="SSF56672">
    <property type="entry name" value="DNA/RNA polymerases"/>
    <property type="match status" value="1"/>
</dbReference>
<feature type="domain" description="Helicase superfamily 3 single-stranded DNA/RNA virus" evidence="16">
    <location>
        <begin position="365"/>
        <end position="477"/>
    </location>
</feature>